<reference evidence="2 3" key="1">
    <citation type="submission" date="2024-03" db="EMBL/GenBank/DDBJ databases">
        <title>Mouse gut bacterial collection (mGBC) of GemPharmatech.</title>
        <authorList>
            <person name="He Y."/>
            <person name="Dong L."/>
            <person name="Wu D."/>
            <person name="Gao X."/>
            <person name="Lin Z."/>
        </authorList>
    </citation>
    <scope>NUCLEOTIDE SEQUENCE [LARGE SCALE GENOMIC DNA]</scope>
    <source>
        <strain evidence="2 3">54-13</strain>
    </source>
</reference>
<proteinExistence type="predicted"/>
<name>A0ABV4CZN7_9BACT</name>
<dbReference type="PIRSF" id="PIRSF018688">
    <property type="entry name" value="UCP018688"/>
    <property type="match status" value="1"/>
</dbReference>
<organism evidence="2 3">
    <name type="scientific">Heminiphilus faecis</name>
    <dbReference type="NCBI Taxonomy" id="2601703"/>
    <lineage>
        <taxon>Bacteria</taxon>
        <taxon>Pseudomonadati</taxon>
        <taxon>Bacteroidota</taxon>
        <taxon>Bacteroidia</taxon>
        <taxon>Bacteroidales</taxon>
        <taxon>Muribaculaceae</taxon>
        <taxon>Heminiphilus</taxon>
    </lineage>
</organism>
<evidence type="ECO:0000313" key="2">
    <source>
        <dbReference type="EMBL" id="MEY8246462.1"/>
    </source>
</evidence>
<keyword evidence="3" id="KW-1185">Reference proteome</keyword>
<sequence>MNTVTLLKFRPVTVDAVSEILPLLHYSESRTCDYTLAGILMWTDYFKYEYAILRDTLFIRGVAENDKSQTAFSMPIGRLPLRKSLAMICDYCTAKGTRPLFSAVPEDRLPDFYCLGACHIEELTDWADYLYDAGQLATLSGNKYSKKRNHVNRFVSEHPCFSFEPVSLRNIEAVKEFYASDAFAGEDRSGTAGEERRQVFGVLDEYGRLPFEGAVLSSPEDGIVAFTIGEVIGDTLFVHIEKMNHAVKGAGETINKLFAAAMTDRYGITYINREEDVGDEGLRKAKQSYHPVMLLKKYNLSF</sequence>
<evidence type="ECO:0000259" key="1">
    <source>
        <dbReference type="Pfam" id="PF09924"/>
    </source>
</evidence>
<evidence type="ECO:0000313" key="3">
    <source>
        <dbReference type="Proteomes" id="UP001565200"/>
    </source>
</evidence>
<dbReference type="InterPro" id="IPR016181">
    <property type="entry name" value="Acyl_CoA_acyltransferase"/>
</dbReference>
<dbReference type="Proteomes" id="UP001565200">
    <property type="component" value="Unassembled WGS sequence"/>
</dbReference>
<dbReference type="EMBL" id="JBCLPP010000049">
    <property type="protein sequence ID" value="MEY8246462.1"/>
    <property type="molecule type" value="Genomic_DNA"/>
</dbReference>
<feature type="domain" description="Phosphatidylglycerol lysyltransferase C-terminal" evidence="1">
    <location>
        <begin position="28"/>
        <end position="299"/>
    </location>
</feature>
<accession>A0ABV4CZN7</accession>
<comment type="caution">
    <text evidence="2">The sequence shown here is derived from an EMBL/GenBank/DDBJ whole genome shotgun (WGS) entry which is preliminary data.</text>
</comment>
<dbReference type="PANTHER" id="PTHR41373:SF1">
    <property type="entry name" value="PHOSPHATIDYLGLYCEROL LYSYLTRANSFERASE C-TERMINAL DOMAIN-CONTAINING PROTEIN"/>
    <property type="match status" value="1"/>
</dbReference>
<dbReference type="Gene3D" id="3.40.630.30">
    <property type="match status" value="2"/>
</dbReference>
<dbReference type="InterPro" id="IPR024320">
    <property type="entry name" value="LPG_synthase_C"/>
</dbReference>
<dbReference type="InterPro" id="IPR016732">
    <property type="entry name" value="UCP018688"/>
</dbReference>
<protein>
    <submittedName>
        <fullName evidence="2">Phosphatidylglycerol lysyltransferase domain-containing protein</fullName>
    </submittedName>
</protein>
<dbReference type="RefSeq" id="WP_369863897.1">
    <property type="nucleotide sequence ID" value="NZ_JBCLPP010000049.1"/>
</dbReference>
<dbReference type="Pfam" id="PF09924">
    <property type="entry name" value="LPG_synthase_C"/>
    <property type="match status" value="1"/>
</dbReference>
<gene>
    <name evidence="2" type="ORF">AAK873_12665</name>
</gene>
<dbReference type="PANTHER" id="PTHR41373">
    <property type="entry name" value="DUF2156 DOMAIN-CONTAINING PROTEIN"/>
    <property type="match status" value="1"/>
</dbReference>
<dbReference type="SUPFAM" id="SSF55729">
    <property type="entry name" value="Acyl-CoA N-acyltransferases (Nat)"/>
    <property type="match status" value="2"/>
</dbReference>